<proteinExistence type="predicted"/>
<dbReference type="PANTHER" id="PTHR43151">
    <property type="entry name" value="FEOA FAMILY PROTEIN"/>
    <property type="match status" value="1"/>
</dbReference>
<dbReference type="InterPro" id="IPR038157">
    <property type="entry name" value="FeoA_core_dom"/>
</dbReference>
<feature type="domain" description="Ferrous iron transporter FeoA-like" evidence="2">
    <location>
        <begin position="1"/>
        <end position="72"/>
    </location>
</feature>
<dbReference type="SUPFAM" id="SSF50037">
    <property type="entry name" value="C-terminal domain of transcriptional repressors"/>
    <property type="match status" value="1"/>
</dbReference>
<dbReference type="InterPro" id="IPR053184">
    <property type="entry name" value="FeoA-like"/>
</dbReference>
<dbReference type="Gene3D" id="2.30.30.90">
    <property type="match status" value="1"/>
</dbReference>
<evidence type="ECO:0000259" key="2">
    <source>
        <dbReference type="SMART" id="SM00899"/>
    </source>
</evidence>
<dbReference type="RefSeq" id="WP_157809466.1">
    <property type="nucleotide sequence ID" value="NZ_CP017766.1"/>
</dbReference>
<evidence type="ECO:0000313" key="6">
    <source>
        <dbReference type="Proteomes" id="UP000591058"/>
    </source>
</evidence>
<dbReference type="EMBL" id="CP017766">
    <property type="protein sequence ID" value="AUB56677.1"/>
    <property type="molecule type" value="Genomic_DNA"/>
</dbReference>
<dbReference type="Proteomes" id="UP000232806">
    <property type="component" value="Chromosome"/>
</dbReference>
<dbReference type="EMBL" id="JABBYL010000011">
    <property type="protein sequence ID" value="NMO08912.1"/>
    <property type="molecule type" value="Genomic_DNA"/>
</dbReference>
<accession>A0A2H4VF16</accession>
<dbReference type="InterPro" id="IPR007167">
    <property type="entry name" value="Fe-transptr_FeoA-like"/>
</dbReference>
<evidence type="ECO:0000313" key="3">
    <source>
        <dbReference type="EMBL" id="AUB56677.1"/>
    </source>
</evidence>
<evidence type="ECO:0000313" key="4">
    <source>
        <dbReference type="EMBL" id="NMO08912.1"/>
    </source>
</evidence>
<dbReference type="GeneID" id="35124092"/>
<organism evidence="3 5">
    <name type="scientific">Methanobacterium subterraneum</name>
    <dbReference type="NCBI Taxonomy" id="59277"/>
    <lineage>
        <taxon>Archaea</taxon>
        <taxon>Methanobacteriati</taxon>
        <taxon>Methanobacteriota</taxon>
        <taxon>Methanomada group</taxon>
        <taxon>Methanobacteria</taxon>
        <taxon>Methanobacteriales</taxon>
        <taxon>Methanobacteriaceae</taxon>
        <taxon>Methanobacterium</taxon>
    </lineage>
</organism>
<dbReference type="Pfam" id="PF04023">
    <property type="entry name" value="FeoA"/>
    <property type="match status" value="1"/>
</dbReference>
<protein>
    <submittedName>
        <fullName evidence="4">Ferrous iron transport protein A</fullName>
    </submittedName>
</protein>
<dbReference type="AlphaFoldDB" id="A0A2H4VF16"/>
<dbReference type="Proteomes" id="UP000591058">
    <property type="component" value="Unassembled WGS sequence"/>
</dbReference>
<dbReference type="OrthoDB" id="105333at2157"/>
<keyword evidence="1" id="KW-0408">Iron</keyword>
<evidence type="ECO:0000313" key="5">
    <source>
        <dbReference type="Proteomes" id="UP000232806"/>
    </source>
</evidence>
<dbReference type="SMART" id="SM00899">
    <property type="entry name" value="FeoA"/>
    <property type="match status" value="1"/>
</dbReference>
<reference evidence="3 5" key="1">
    <citation type="submission" date="2016-10" db="EMBL/GenBank/DDBJ databases">
        <title>Comparative genomics between deep and shallow subseafloor isolates.</title>
        <authorList>
            <person name="Ishii S."/>
            <person name="Miller J.R."/>
            <person name="Sutton G."/>
            <person name="Suzuki S."/>
            <person name="Methe B."/>
            <person name="Inagaki F."/>
            <person name="Imachi H."/>
        </authorList>
    </citation>
    <scope>NUCLEOTIDE SEQUENCE [LARGE SCALE GENOMIC DNA]</scope>
    <source>
        <strain evidence="3 5">MO-MB1</strain>
    </source>
</reference>
<dbReference type="PANTHER" id="PTHR43151:SF1">
    <property type="entry name" value="SSR2333 PROTEIN"/>
    <property type="match status" value="1"/>
</dbReference>
<gene>
    <name evidence="3" type="ORF">BK007_00490</name>
    <name evidence="4" type="ORF">HG719_03555</name>
</gene>
<dbReference type="InterPro" id="IPR008988">
    <property type="entry name" value="Transcriptional_repressor_C"/>
</dbReference>
<sequence length="73" mass="8171">MSLAMATENDNLRIVQVWHGGKFKKKLSEMGIYKDSQIKVIKNDIPGPLIVDVKGSRLIIGRGQAQKIMVEFS</sequence>
<reference evidence="4 6" key="2">
    <citation type="submission" date="2020-04" db="EMBL/GenBank/DDBJ databases">
        <title>Draft genome of Methanobacterium subterraneum isolated from animal feces.</title>
        <authorList>
            <person name="Ouboter H.T."/>
            <person name="Berger S."/>
            <person name="Gungor E."/>
            <person name="Jetten M.S.M."/>
            <person name="Welte C.U."/>
        </authorList>
    </citation>
    <scope>NUCLEOTIDE SEQUENCE [LARGE SCALE GENOMIC DNA]</scope>
    <source>
        <strain evidence="4">HO_2020</strain>
    </source>
</reference>
<name>A0A2H4VF16_9EURY</name>
<evidence type="ECO:0000256" key="1">
    <source>
        <dbReference type="ARBA" id="ARBA00023004"/>
    </source>
</evidence>
<dbReference type="GO" id="GO:0046914">
    <property type="term" value="F:transition metal ion binding"/>
    <property type="evidence" value="ECO:0007669"/>
    <property type="project" value="InterPro"/>
</dbReference>